<dbReference type="AlphaFoldDB" id="A0A0E0L871"/>
<dbReference type="HOGENOM" id="CLU_1818999_0_0_1"/>
<reference evidence="2" key="1">
    <citation type="submission" date="2015-04" db="UniProtKB">
        <authorList>
            <consortium name="EnsemblPlants"/>
        </authorList>
    </citation>
    <scope>IDENTIFICATION</scope>
</reference>
<feature type="region of interest" description="Disordered" evidence="1">
    <location>
        <begin position="1"/>
        <end position="32"/>
    </location>
</feature>
<sequence>MIDSVRAATPAAIAAADDGTRRGGDDVDDNSGAVGCGLTHELPPVSRIRRPTSPNPPFLLAVVAGAGSARGWAARAGSTRVGAAPGHLLGGDGPSAPATAPVGHHSCRHHPPPRLLAEEDGDQQIGVVEGRRWQIGAGEGGR</sequence>
<feature type="region of interest" description="Disordered" evidence="1">
    <location>
        <begin position="84"/>
        <end position="123"/>
    </location>
</feature>
<evidence type="ECO:0000313" key="2">
    <source>
        <dbReference type="EnsemblPlants" id="OPUNC06G03830.1"/>
    </source>
</evidence>
<protein>
    <submittedName>
        <fullName evidence="2">Uncharacterized protein</fullName>
    </submittedName>
</protein>
<evidence type="ECO:0000313" key="3">
    <source>
        <dbReference type="Proteomes" id="UP000026962"/>
    </source>
</evidence>
<dbReference type="Gramene" id="OPUNC06G03830.1">
    <property type="protein sequence ID" value="OPUNC06G03830.1"/>
    <property type="gene ID" value="OPUNC06G03830"/>
</dbReference>
<accession>A0A0E0L871</accession>
<proteinExistence type="predicted"/>
<dbReference type="EnsemblPlants" id="OPUNC06G03830.1">
    <property type="protein sequence ID" value="OPUNC06G03830.1"/>
    <property type="gene ID" value="OPUNC06G03830"/>
</dbReference>
<feature type="compositionally biased region" description="Low complexity" evidence="1">
    <location>
        <begin position="1"/>
        <end position="17"/>
    </location>
</feature>
<organism evidence="2">
    <name type="scientific">Oryza punctata</name>
    <name type="common">Red rice</name>
    <dbReference type="NCBI Taxonomy" id="4537"/>
    <lineage>
        <taxon>Eukaryota</taxon>
        <taxon>Viridiplantae</taxon>
        <taxon>Streptophyta</taxon>
        <taxon>Embryophyta</taxon>
        <taxon>Tracheophyta</taxon>
        <taxon>Spermatophyta</taxon>
        <taxon>Magnoliopsida</taxon>
        <taxon>Liliopsida</taxon>
        <taxon>Poales</taxon>
        <taxon>Poaceae</taxon>
        <taxon>BOP clade</taxon>
        <taxon>Oryzoideae</taxon>
        <taxon>Oryzeae</taxon>
        <taxon>Oryzinae</taxon>
        <taxon>Oryza</taxon>
    </lineage>
</organism>
<reference evidence="2" key="2">
    <citation type="submission" date="2018-05" db="EMBL/GenBank/DDBJ databases">
        <title>OpunRS2 (Oryza punctata Reference Sequence Version 2).</title>
        <authorList>
            <person name="Zhang J."/>
            <person name="Kudrna D."/>
            <person name="Lee S."/>
            <person name="Talag J."/>
            <person name="Welchert J."/>
            <person name="Wing R.A."/>
        </authorList>
    </citation>
    <scope>NUCLEOTIDE SEQUENCE [LARGE SCALE GENOMIC DNA]</scope>
</reference>
<evidence type="ECO:0000256" key="1">
    <source>
        <dbReference type="SAM" id="MobiDB-lite"/>
    </source>
</evidence>
<name>A0A0E0L871_ORYPU</name>
<dbReference type="Proteomes" id="UP000026962">
    <property type="component" value="Chromosome 6"/>
</dbReference>
<keyword evidence="3" id="KW-1185">Reference proteome</keyword>